<protein>
    <recommendedName>
        <fullName evidence="5">FAD-binding domain-containing protein</fullName>
    </recommendedName>
</protein>
<dbReference type="PRINTS" id="PR00420">
    <property type="entry name" value="RNGMNOXGNASE"/>
</dbReference>
<dbReference type="InterPro" id="IPR036188">
    <property type="entry name" value="FAD/NAD-bd_sf"/>
</dbReference>
<dbReference type="OrthoDB" id="655030at2759"/>
<dbReference type="InterPro" id="IPR002938">
    <property type="entry name" value="FAD-bd"/>
</dbReference>
<accession>A0A8H5G9Z7</accession>
<feature type="domain" description="FAD-binding" evidence="5">
    <location>
        <begin position="6"/>
        <end position="255"/>
    </location>
</feature>
<reference evidence="6 7" key="1">
    <citation type="journal article" date="2020" name="ISME J.">
        <title>Uncovering the hidden diversity of litter-decomposition mechanisms in mushroom-forming fungi.</title>
        <authorList>
            <person name="Floudas D."/>
            <person name="Bentzer J."/>
            <person name="Ahren D."/>
            <person name="Johansson T."/>
            <person name="Persson P."/>
            <person name="Tunlid A."/>
        </authorList>
    </citation>
    <scope>NUCLEOTIDE SEQUENCE [LARGE SCALE GENOMIC DNA]</scope>
    <source>
        <strain evidence="6 7">CBS 146.42</strain>
    </source>
</reference>
<dbReference type="AlphaFoldDB" id="A0A8H5G9Z7"/>
<organism evidence="6 7">
    <name type="scientific">Leucocoprinus leucothites</name>
    <dbReference type="NCBI Taxonomy" id="201217"/>
    <lineage>
        <taxon>Eukaryota</taxon>
        <taxon>Fungi</taxon>
        <taxon>Dikarya</taxon>
        <taxon>Basidiomycota</taxon>
        <taxon>Agaricomycotina</taxon>
        <taxon>Agaricomycetes</taxon>
        <taxon>Agaricomycetidae</taxon>
        <taxon>Agaricales</taxon>
        <taxon>Agaricineae</taxon>
        <taxon>Agaricaceae</taxon>
        <taxon>Leucocoprinus</taxon>
    </lineage>
</organism>
<evidence type="ECO:0000256" key="3">
    <source>
        <dbReference type="ARBA" id="ARBA00023002"/>
    </source>
</evidence>
<dbReference type="Gene3D" id="3.50.50.60">
    <property type="entry name" value="FAD/NAD(P)-binding domain"/>
    <property type="match status" value="1"/>
</dbReference>
<evidence type="ECO:0000256" key="1">
    <source>
        <dbReference type="ARBA" id="ARBA00022630"/>
    </source>
</evidence>
<evidence type="ECO:0000313" key="6">
    <source>
        <dbReference type="EMBL" id="KAF5361063.1"/>
    </source>
</evidence>
<keyword evidence="4" id="KW-0503">Monooxygenase</keyword>
<name>A0A8H5G9Z7_9AGAR</name>
<dbReference type="SUPFAM" id="SSF51905">
    <property type="entry name" value="FAD/NAD(P)-binding domain"/>
    <property type="match status" value="1"/>
</dbReference>
<feature type="domain" description="FAD-binding" evidence="5">
    <location>
        <begin position="301"/>
        <end position="338"/>
    </location>
</feature>
<dbReference type="GO" id="GO:0004497">
    <property type="term" value="F:monooxygenase activity"/>
    <property type="evidence" value="ECO:0007669"/>
    <property type="project" value="UniProtKB-KW"/>
</dbReference>
<evidence type="ECO:0000313" key="7">
    <source>
        <dbReference type="Proteomes" id="UP000559027"/>
    </source>
</evidence>
<dbReference type="Proteomes" id="UP000559027">
    <property type="component" value="Unassembled WGS sequence"/>
</dbReference>
<keyword evidence="2" id="KW-0274">FAD</keyword>
<keyword evidence="3" id="KW-0560">Oxidoreductase</keyword>
<keyword evidence="1" id="KW-0285">Flavoprotein</keyword>
<dbReference type="Pfam" id="PF01494">
    <property type="entry name" value="FAD_binding_3"/>
    <property type="match status" value="2"/>
</dbReference>
<dbReference type="GO" id="GO:0071949">
    <property type="term" value="F:FAD binding"/>
    <property type="evidence" value="ECO:0007669"/>
    <property type="project" value="InterPro"/>
</dbReference>
<dbReference type="EMBL" id="JAACJO010000003">
    <property type="protein sequence ID" value="KAF5361063.1"/>
    <property type="molecule type" value="Genomic_DNA"/>
</dbReference>
<keyword evidence="7" id="KW-1185">Reference proteome</keyword>
<evidence type="ECO:0000256" key="4">
    <source>
        <dbReference type="ARBA" id="ARBA00023033"/>
    </source>
</evidence>
<evidence type="ECO:0000256" key="2">
    <source>
        <dbReference type="ARBA" id="ARBA00022827"/>
    </source>
</evidence>
<dbReference type="PANTHER" id="PTHR46972">
    <property type="entry name" value="MONOOXYGENASE ASQM-RELATED"/>
    <property type="match status" value="1"/>
</dbReference>
<evidence type="ECO:0000259" key="5">
    <source>
        <dbReference type="Pfam" id="PF01494"/>
    </source>
</evidence>
<comment type="caution">
    <text evidence="6">The sequence shown here is derived from an EMBL/GenBank/DDBJ whole genome shotgun (WGS) entry which is preliminary data.</text>
</comment>
<sequence>MASPRIAIIGGGPGGLTLARLLKLQNVPFKLFELDESHHSRSQGGTLDIHGNSGQLALKAAGLFAEFQKYARKEGEAMKMLDENGTVGWADDGSGGLSDRPEIDRQMLRKILLDSLDDGMVSWSKKVIGVSEDTSSTDTVPQFTVELESGEKEGGFELVVGADGAWSRVRGLLTDETPFYSGITSIEARISDIDSKHPDLAERVGAGTCFQSGHSSILISQRNGDGSVRTYAQLKVDEDWETTCGIDWTDAEVSKKALIDSKYAGWEPLGKGFVMRSEGPLFVRPLYMLPVNLKQWKTRPGVTVIGDAAHLMTPFAGVGVNLALTDALDLSHAIRSHFEDNVDWTTALQQFEEKMLARSQVEAAKTFTNLTIMFSGEGFETVLRKLGEAMMPDGEVQEVSR</sequence>
<dbReference type="PANTHER" id="PTHR46972:SF1">
    <property type="entry name" value="FAD DEPENDENT OXIDOREDUCTASE DOMAIN-CONTAINING PROTEIN"/>
    <property type="match status" value="1"/>
</dbReference>
<gene>
    <name evidence="6" type="ORF">D9756_004464</name>
</gene>
<proteinExistence type="predicted"/>